<gene>
    <name evidence="1" type="ORF">FHU40_000802</name>
</gene>
<evidence type="ECO:0000313" key="1">
    <source>
        <dbReference type="EMBL" id="MBB3041001.1"/>
    </source>
</evidence>
<comment type="caution">
    <text evidence="1">The sequence shown here is derived from an EMBL/GenBank/DDBJ whole genome shotgun (WGS) entry which is preliminary data.</text>
</comment>
<name>A0A7W4VSJ9_9ACTN</name>
<sequence length="126" mass="14034">MSDHAIRWTYEYGGVSGEAICLADPDADCHLTSIACECERWGEIWRRDDGTIWHRIVDGGPIEPQWHEVKVGPDCNVCLFINDSGCVEELTAPGTEFVVAQTPIRPVWQDDGCDWEPVLATDGSED</sequence>
<protein>
    <submittedName>
        <fullName evidence="1">Uncharacterized protein</fullName>
    </submittedName>
</protein>
<dbReference type="Proteomes" id="UP000589626">
    <property type="component" value="Unassembled WGS sequence"/>
</dbReference>
<accession>A0A7W4VSJ9</accession>
<keyword evidence="2" id="KW-1185">Reference proteome</keyword>
<organism evidence="1 2">
    <name type="scientific">Nocardioides soli</name>
    <dbReference type="NCBI Taxonomy" id="1036020"/>
    <lineage>
        <taxon>Bacteria</taxon>
        <taxon>Bacillati</taxon>
        <taxon>Actinomycetota</taxon>
        <taxon>Actinomycetes</taxon>
        <taxon>Propionibacteriales</taxon>
        <taxon>Nocardioidaceae</taxon>
        <taxon>Nocardioides</taxon>
    </lineage>
</organism>
<proteinExistence type="predicted"/>
<dbReference type="AlphaFoldDB" id="A0A7W4VSJ9"/>
<dbReference type="RefSeq" id="WP_183590958.1">
    <property type="nucleotide sequence ID" value="NZ_JACHWR010000001.1"/>
</dbReference>
<reference evidence="1 2" key="1">
    <citation type="submission" date="2020-08" db="EMBL/GenBank/DDBJ databases">
        <title>Sequencing the genomes of 1000 actinobacteria strains.</title>
        <authorList>
            <person name="Klenk H.-P."/>
        </authorList>
    </citation>
    <scope>NUCLEOTIDE SEQUENCE [LARGE SCALE GENOMIC DNA]</scope>
    <source>
        <strain evidence="1 2">DSM 105498</strain>
    </source>
</reference>
<dbReference type="EMBL" id="JACHWR010000001">
    <property type="protein sequence ID" value="MBB3041001.1"/>
    <property type="molecule type" value="Genomic_DNA"/>
</dbReference>
<evidence type="ECO:0000313" key="2">
    <source>
        <dbReference type="Proteomes" id="UP000589626"/>
    </source>
</evidence>